<dbReference type="InterPro" id="IPR014756">
    <property type="entry name" value="Ig_E-set"/>
</dbReference>
<comment type="similarity">
    <text evidence="2">Belongs to the protease inhibitor I39 (alpha-2-macroglobulin) family.</text>
</comment>
<accession>A0A6P7WNT4</accession>
<keyword evidence="3" id="KW-0964">Secreted</keyword>
<dbReference type="Pfam" id="PF07677">
    <property type="entry name" value="A2M_recep"/>
    <property type="match status" value="2"/>
</dbReference>
<feature type="signal peptide" evidence="11">
    <location>
        <begin position="1"/>
        <end position="18"/>
    </location>
</feature>
<feature type="domain" description="Alpha-macroglobulin receptor-binding" evidence="14">
    <location>
        <begin position="1370"/>
        <end position="1457"/>
    </location>
</feature>
<feature type="chain" id="PRO_5027962432" evidence="11">
    <location>
        <begin position="19"/>
        <end position="3001"/>
    </location>
</feature>
<dbReference type="Pfam" id="PF07703">
    <property type="entry name" value="A2M_BRD"/>
    <property type="match status" value="2"/>
</dbReference>
<keyword evidence="9" id="KW-0325">Glycoprotein</keyword>
<evidence type="ECO:0000256" key="2">
    <source>
        <dbReference type="ARBA" id="ARBA00010952"/>
    </source>
</evidence>
<feature type="domain" description="Alpha-2-macroglobulin bait region" evidence="12">
    <location>
        <begin position="456"/>
        <end position="605"/>
    </location>
</feature>
<keyword evidence="5 11" id="KW-0732">Signal</keyword>
<feature type="domain" description="Alpha-2-macroglobulin" evidence="13">
    <location>
        <begin position="740"/>
        <end position="830"/>
    </location>
</feature>
<evidence type="ECO:0000259" key="14">
    <source>
        <dbReference type="SMART" id="SM01361"/>
    </source>
</evidence>
<keyword evidence="7" id="KW-0882">Thioester bond</keyword>
<dbReference type="SMART" id="SM01360">
    <property type="entry name" value="A2M"/>
    <property type="match status" value="2"/>
</dbReference>
<dbReference type="PROSITE" id="PS00477">
    <property type="entry name" value="ALPHA_2_MACROGLOBULIN"/>
    <property type="match status" value="2"/>
</dbReference>
<dbReference type="SMART" id="SM01419">
    <property type="entry name" value="Thiol-ester_cl"/>
    <property type="match status" value="2"/>
</dbReference>
<dbReference type="SUPFAM" id="SSF49410">
    <property type="entry name" value="Alpha-macroglobulin receptor domain"/>
    <property type="match status" value="2"/>
</dbReference>
<sequence length="3001" mass="333129">MWMKAVAYLCLFLYLVHGPAPEQQPQYLLLVPSVLRGEATQKICVLFTHLNESLSLRVTLEQLLENTTLIEETLSETDVYRCWDIQLPKPKSSEVVFITLQGKGETLLLKGRKAILLQPRETLVFVQTDKPIYKPDQNVQFRAVALDENFRPVNETFHEIFIEDQQKNRIAQWRSVSTDHGIAQLTFPLSNEPSLGVYKVGVKRAQGSIVEQSFTVDEYVLPKFEVLVKVPNTITVLDQHIHVSVCGIYTYQKPVPGIINVNVCRRFQHFDRYVSCRSEEFEAVCEKYSRQADEKGCFSEVVDTKIFQMKRSGYDMRLKVTASITEEGTGLMLSGDGGSDISTVLATVTFQDVDSHFKRGIPLYGQVRLEDAGGAPIVNETVTIYMDSQTNVSVTTDQEGKAPFSMDTSHIQSSSISLRATYKSLSTCYMRDWIQPSYQDAYHTVKQFYSQSQSFLKIEPVHHLLPCEKQEELKVHYVLSRMELRQATETLLYFLVMAKGSVVWITKQIVSVGEGNGTSMTTSLLLPVTSQFAPLARVLVFTALPSGEIIADSVTLKIAKCFSNKVSLQFSRALGLPSSPVSLLLEAAPDSLCAVRAVDKSVLLMKPEKELSADSVYKLLPVENLSGYHHGDFNLEESREGDCIPRENIYLNGFYYHPMDNTEEIDAYDIFKDLGLKAFTNFVVRKPVLCPTTELGPVPMMRYYKSGAVAGGLAALDDYIEVSPLTLETLETVRKYFPETWLWNVVPVGSSGKAELPITIPDTITEWKAGTFCTAAAAGFGLSPTVSLTAFQPFFVEITLPYSGIHGESFPLNATVFNYLKESIRVQITLRDSEHFHAEAVEKVEDAYCVTADGRRTVSWVVTLKTLGEATFELSAETVQGEGLCGNEIVTVPSQGRKDTVIRTMLVEPEGVEKDLTHNALLCTTGDSLSEKVTLQVPENAVEGSARAYVSILGDLLGSALPNLDKLLQMPFGCGEQNMVLFTPNIFMLEYLNSTGQLTEEIHSKALGFLIKGYQQQLKYLHADGSYSAFGPSHGRGQGNTWLTAFVLKSFARARFHIFISEKHLVQSLLWLSSLQKENGCFISFGQLFNNAMKGGVDDEVTLTAFITIALLEYPLPITHPLVRNALFCLDTALKGVTSTYVKALMSYAFTLAGNDEKRAELLESLKAEAVKDGDTMHWQRSGKLQEQNSNPFFPSHAPSAEIEMTSYMLLAVVTHQPMSPADLQLSSMIVKWIIRQQNPSGGFSSTQDTVVALQALAKFSTVTYKKNSDSTITVRSESGFQAQYHVDDANRLLLQRGPLPDVPGDYTVEVKGEGCTHMQVTLKYNLPPPEGDAPFTLHVVTNPSSCSQTSHQQFEVLINTSYVGPRPSSNMAIVDVKMPSGYMPVKTSVRSLSYLPGIARTESKPNSAIIYLEQVTNETISFKFSVEQDIPVSNLRPAIVKVYDYYETEEFAIAEYSAPCSTGGSLAAHLEVSWLLVLDTEPCGNLSLEQRCTRAGIYIGGSLREKPGKHQSGGRTTQKVIAPNFTPASRSKMWAKLFLLSACLLHGALAADLEPRFMVAVPSLLKSNQTEKACVQLLYHPEQLAINIEVDHEGQKSSIFQGTAEANKPVFQCVDFKVPPTEKTSLAYVTFSAQGTSINMQKNRNVVIKGFGNIAFIQTDKPLYKPGDKILFRIVALTQDFRPAKESYPLVYVQDPDNNRIFQWENMASDHGIAHGEFTLDKEPILGSFTIHAETESGEKVSEWVNVEEYVLPKIKMEVKVPQSLTIVDEKFTTSVCANYTYGEAVQGSVKLKVCRRNHRFYPEGTCNRYREGICVDFSGELGSDGCLHQIVDTMVFQMERSGLSMTFSVEATLTENGTGVQMVENAFVWISNQMTRLSFDYPSMKMYYRKNLNYIGKVTLLRADGSPFANETVELEADGKNVGNYTTGEDGSASFSVDTSTFSNSRVHLIARYKKEEICNDDFWVMPRYPEASHYVSRFYSPSGSFIQIENPDIKELKCDTTASFKVSYVLNEKELGKDTDQFAFSYLVMGRGEILLNGAIPKSQALTGSFDVNFSVTSKLAPNAILVVWAIYPSGEVIIDSVQTDVESCLDNKVSLNFSTSVAQPGSDVNVLLNAAANSFCNIRAVDQSVFLLRGEQELSPRMLYYRTPHWEFYSYWHGGFDVNDPELACVTPGNVLVDGIEYEPISSPFGEGDAYETVRNIGLKIVGNFELQKPNVCQKQENQKQSIQKAQGGMGGFGGGSGGGFGGAQSFARQTSDQSSSVETVRVFFPETWLYTTQSVDGNGKAQISATVPDTITEWKADMFCMNEQVGIGISTPATLKAFQPFFGEPTLPYSIVRDEVFVFRFNVFNYLGTCIKVNTVLTPSEDFVAEPISKEEDNTGCFCGNERKTVAWKFSAKALGKVNITVSSAITHEGASCSSLSSPPKTRRSDTVIRELLVEPEGIEKEVSQSSYICTKGAPVSTPIQIRLPDNLVQGSARASFTLLGDILGSTLQNVKNLVRMPHGCGEQNLNTFVPNIYAMQYLNATGQLTEAIREEGIRNIQAGIQRHMQFRNRDGSYSIFRERGGPTEGNAWLTAFTYMSFTQAEKYTYIDQDMQKQTESAISNRQGTNGCFQNRGDLFNSYLEGGVNSHASLTAYIAISLLESNLLPTHPVVEGALRCLEAAVDSTNDVYTEALMFYAFTLAGNEDKRTALLNRLKAKAVTEDNMIHWERPDKPQGEVYPLFYHRAPSAEIEMTAYMVKGLLHPTPLTDETLQYSAKAVNWMVKNSNPYGGFSSTQDTLQGVHALSRFALLTFTKDGNNQVRILSGNNAEHEIQATNSNRLVVQKRELKNVPGNYTAEVSGNGCVLVQTSVLYNIKLPTNQPSFDLSVSSPNPCSEISKKKFDLQVNVSYTGSGNSSNMAILDITLPTGFIAERSSLDELRRNRQISKIETPQGHAILYMKKVTHEPISFFVTVELDYPVDNLQPRPAIIYDYYEKDKYGQVLYSAPCSQTESR</sequence>
<dbReference type="Pfam" id="PF17791">
    <property type="entry name" value="MG3"/>
    <property type="match status" value="2"/>
</dbReference>
<evidence type="ECO:0000256" key="5">
    <source>
        <dbReference type="ARBA" id="ARBA00022729"/>
    </source>
</evidence>
<evidence type="ECO:0000256" key="6">
    <source>
        <dbReference type="ARBA" id="ARBA00022900"/>
    </source>
</evidence>
<keyword evidence="8" id="KW-1015">Disulfide bond</keyword>
<evidence type="ECO:0000259" key="13">
    <source>
        <dbReference type="SMART" id="SM01360"/>
    </source>
</evidence>
<dbReference type="FunFam" id="2.60.40.1930:FF:000001">
    <property type="entry name" value="CD109 isoform 3"/>
    <property type="match status" value="2"/>
</dbReference>
<evidence type="ECO:0000259" key="12">
    <source>
        <dbReference type="SMART" id="SM01359"/>
    </source>
</evidence>
<dbReference type="GO" id="GO:0004867">
    <property type="term" value="F:serine-type endopeptidase inhibitor activity"/>
    <property type="evidence" value="ECO:0007669"/>
    <property type="project" value="UniProtKB-KW"/>
</dbReference>
<dbReference type="KEGG" id="muo:115457446"/>
<dbReference type="FunFam" id="1.50.10.20:FF:000001">
    <property type="entry name" value="CD109 isoform 1"/>
    <property type="match status" value="2"/>
</dbReference>
<dbReference type="CDD" id="cd02897">
    <property type="entry name" value="A2M_2"/>
    <property type="match status" value="2"/>
</dbReference>
<keyword evidence="4" id="KW-0646">Protease inhibitor</keyword>
<dbReference type="OrthoDB" id="9998011at2759"/>
<dbReference type="InterPro" id="IPR047565">
    <property type="entry name" value="Alpha-macroglob_thiol-ester_cl"/>
</dbReference>
<dbReference type="Gene3D" id="2.20.130.20">
    <property type="match status" value="2"/>
</dbReference>
<dbReference type="Gene3D" id="1.50.10.20">
    <property type="match status" value="2"/>
</dbReference>
<dbReference type="InterPro" id="IPR036595">
    <property type="entry name" value="A-macroglobulin_rcpt-bd_sf"/>
</dbReference>
<dbReference type="Gene3D" id="2.60.40.10">
    <property type="entry name" value="Immunoglobulins"/>
    <property type="match status" value="4"/>
</dbReference>
<dbReference type="InterPro" id="IPR008930">
    <property type="entry name" value="Terpenoid_cyclase/PrenylTrfase"/>
</dbReference>
<dbReference type="SUPFAM" id="SSF48239">
    <property type="entry name" value="Terpenoid cyclases/Protein prenyltransferases"/>
    <property type="match status" value="2"/>
</dbReference>
<dbReference type="InterPro" id="IPR002890">
    <property type="entry name" value="MG2"/>
</dbReference>
<dbReference type="InterPro" id="IPR041555">
    <property type="entry name" value="MG3"/>
</dbReference>
<dbReference type="GeneID" id="115457446"/>
<feature type="domain" description="Alpha-2-macroglobulin" evidence="13">
    <location>
        <begin position="2276"/>
        <end position="2366"/>
    </location>
</feature>
<dbReference type="PANTHER" id="PTHR11412:SF165">
    <property type="entry name" value="ALPHA-2-MACROGLOBULIN"/>
    <property type="match status" value="1"/>
</dbReference>
<dbReference type="Pfam" id="PF07678">
    <property type="entry name" value="TED_complement"/>
    <property type="match status" value="2"/>
</dbReference>
<evidence type="ECO:0000256" key="1">
    <source>
        <dbReference type="ARBA" id="ARBA00004613"/>
    </source>
</evidence>
<evidence type="ECO:0000256" key="3">
    <source>
        <dbReference type="ARBA" id="ARBA00022525"/>
    </source>
</evidence>
<dbReference type="InterPro" id="IPR041813">
    <property type="entry name" value="A2M_TED"/>
</dbReference>
<dbReference type="InterPro" id="IPR009048">
    <property type="entry name" value="A-macroglobulin_rcpt-bd"/>
</dbReference>
<evidence type="ECO:0000256" key="11">
    <source>
        <dbReference type="SAM" id="SignalP"/>
    </source>
</evidence>
<dbReference type="InterPro" id="IPR011626">
    <property type="entry name" value="Alpha-macroglobulin_TED"/>
</dbReference>
<evidence type="ECO:0000256" key="7">
    <source>
        <dbReference type="ARBA" id="ARBA00022966"/>
    </source>
</evidence>
<protein>
    <submittedName>
        <fullName evidence="16">Uncharacterized protein LOC115457446</fullName>
    </submittedName>
</protein>
<gene>
    <name evidence="16" type="primary">LOC115457446</name>
</gene>
<dbReference type="InterPro" id="IPR001599">
    <property type="entry name" value="Macroglobln_a2"/>
</dbReference>
<dbReference type="InterPro" id="IPR011625">
    <property type="entry name" value="A2M_N_BRD"/>
</dbReference>
<dbReference type="PANTHER" id="PTHR11412">
    <property type="entry name" value="MACROGLOBULIN / COMPLEMENT"/>
    <property type="match status" value="1"/>
</dbReference>
<dbReference type="InterPro" id="IPR013783">
    <property type="entry name" value="Ig-like_fold"/>
</dbReference>
<proteinExistence type="inferred from homology"/>
<dbReference type="Pfam" id="PF00207">
    <property type="entry name" value="A2M"/>
    <property type="match status" value="2"/>
</dbReference>
<evidence type="ECO:0000313" key="15">
    <source>
        <dbReference type="Proteomes" id="UP000515156"/>
    </source>
</evidence>
<evidence type="ECO:0000256" key="4">
    <source>
        <dbReference type="ARBA" id="ARBA00022690"/>
    </source>
</evidence>
<keyword evidence="6" id="KW-0722">Serine protease inhibitor</keyword>
<dbReference type="Gene3D" id="2.60.40.1940">
    <property type="match status" value="2"/>
</dbReference>
<comment type="subcellular location">
    <subcellularLocation>
        <location evidence="1">Secreted</location>
    </subcellularLocation>
</comment>
<dbReference type="RefSeq" id="XP_030042721.1">
    <property type="nucleotide sequence ID" value="XM_030186861.1"/>
</dbReference>
<dbReference type="InterPro" id="IPR019742">
    <property type="entry name" value="MacrogloblnA2_CS"/>
</dbReference>
<dbReference type="GO" id="GO:0005615">
    <property type="term" value="C:extracellular space"/>
    <property type="evidence" value="ECO:0007669"/>
    <property type="project" value="InterPro"/>
</dbReference>
<dbReference type="Pfam" id="PF17789">
    <property type="entry name" value="MG4"/>
    <property type="match status" value="2"/>
</dbReference>
<evidence type="ECO:0000256" key="10">
    <source>
        <dbReference type="ARBA" id="ARBA00038769"/>
    </source>
</evidence>
<name>A0A6P7WNT4_9AMPH</name>
<dbReference type="SMART" id="SM01359">
    <property type="entry name" value="A2M_N_2"/>
    <property type="match status" value="2"/>
</dbReference>
<comment type="subunit">
    <text evidence="10">Homotetramer; disulfide-linked.</text>
</comment>
<feature type="domain" description="Alpha-macroglobulin receptor-binding" evidence="14">
    <location>
        <begin position="2904"/>
        <end position="2991"/>
    </location>
</feature>
<dbReference type="Gene3D" id="2.60.40.690">
    <property type="entry name" value="Alpha-macroglobulin, receptor-binding domain"/>
    <property type="match status" value="2"/>
</dbReference>
<dbReference type="Proteomes" id="UP000515156">
    <property type="component" value="Chromosome 14"/>
</dbReference>
<dbReference type="Gene3D" id="2.60.120.1540">
    <property type="match status" value="2"/>
</dbReference>
<dbReference type="Gene3D" id="2.60.40.1930">
    <property type="match status" value="4"/>
</dbReference>
<reference evidence="16" key="1">
    <citation type="submission" date="2025-08" db="UniProtKB">
        <authorList>
            <consortium name="RefSeq"/>
        </authorList>
    </citation>
    <scope>IDENTIFICATION</scope>
</reference>
<evidence type="ECO:0000256" key="9">
    <source>
        <dbReference type="ARBA" id="ARBA00023180"/>
    </source>
</evidence>
<keyword evidence="15" id="KW-1185">Reference proteome</keyword>
<dbReference type="Pfam" id="PF01835">
    <property type="entry name" value="MG2"/>
    <property type="match status" value="2"/>
</dbReference>
<organism evidence="15 16">
    <name type="scientific">Microcaecilia unicolor</name>
    <dbReference type="NCBI Taxonomy" id="1415580"/>
    <lineage>
        <taxon>Eukaryota</taxon>
        <taxon>Metazoa</taxon>
        <taxon>Chordata</taxon>
        <taxon>Craniata</taxon>
        <taxon>Vertebrata</taxon>
        <taxon>Euteleostomi</taxon>
        <taxon>Amphibia</taxon>
        <taxon>Gymnophiona</taxon>
        <taxon>Siphonopidae</taxon>
        <taxon>Microcaecilia</taxon>
    </lineage>
</organism>
<dbReference type="SUPFAM" id="SSF81296">
    <property type="entry name" value="E set domains"/>
    <property type="match status" value="2"/>
</dbReference>
<evidence type="ECO:0000256" key="8">
    <source>
        <dbReference type="ARBA" id="ARBA00023157"/>
    </source>
</evidence>
<dbReference type="InParanoid" id="A0A6P7WNT4"/>
<evidence type="ECO:0000313" key="16">
    <source>
        <dbReference type="RefSeq" id="XP_030042721.1"/>
    </source>
</evidence>
<dbReference type="InterPro" id="IPR050473">
    <property type="entry name" value="A2M/Complement_sys"/>
</dbReference>
<dbReference type="InterPro" id="IPR040839">
    <property type="entry name" value="MG4"/>
</dbReference>
<dbReference type="SMART" id="SM01361">
    <property type="entry name" value="A2M_recep"/>
    <property type="match status" value="2"/>
</dbReference>
<feature type="domain" description="Alpha-2-macroglobulin bait region" evidence="12">
    <location>
        <begin position="1989"/>
        <end position="2136"/>
    </location>
</feature>